<name>A0A1G7PA50_9ACTN</name>
<dbReference type="InterPro" id="IPR014509">
    <property type="entry name" value="YjdF-like"/>
</dbReference>
<dbReference type="EMBL" id="FNBT01000007">
    <property type="protein sequence ID" value="SDF82997.1"/>
    <property type="molecule type" value="Genomic_DNA"/>
</dbReference>
<reference evidence="3" key="1">
    <citation type="submission" date="2016-10" db="EMBL/GenBank/DDBJ databases">
        <authorList>
            <person name="Varghese N."/>
            <person name="Submissions S."/>
        </authorList>
    </citation>
    <scope>NUCLEOTIDE SEQUENCE [LARGE SCALE GENOMIC DNA]</scope>
    <source>
        <strain evidence="3">DSM 44268</strain>
    </source>
</reference>
<gene>
    <name evidence="2" type="ORF">SAMN05660662_3544</name>
</gene>
<feature type="transmembrane region" description="Helical" evidence="1">
    <location>
        <begin position="12"/>
        <end position="31"/>
    </location>
</feature>
<dbReference type="RefSeq" id="WP_255362497.1">
    <property type="nucleotide sequence ID" value="NZ_FNBT01000007.1"/>
</dbReference>
<evidence type="ECO:0000313" key="3">
    <source>
        <dbReference type="Proteomes" id="UP000199406"/>
    </source>
</evidence>
<keyword evidence="1" id="KW-0472">Membrane</keyword>
<organism evidence="2 3">
    <name type="scientific">Blastococcus aurantiacus</name>
    <dbReference type="NCBI Taxonomy" id="1550231"/>
    <lineage>
        <taxon>Bacteria</taxon>
        <taxon>Bacillati</taxon>
        <taxon>Actinomycetota</taxon>
        <taxon>Actinomycetes</taxon>
        <taxon>Geodermatophilales</taxon>
        <taxon>Geodermatophilaceae</taxon>
        <taxon>Blastococcus</taxon>
    </lineage>
</organism>
<accession>A0A1G7PA50</accession>
<keyword evidence="1" id="KW-1133">Transmembrane helix</keyword>
<keyword evidence="1" id="KW-0812">Transmembrane</keyword>
<proteinExistence type="predicted"/>
<dbReference type="AlphaFoldDB" id="A0A1G7PA50"/>
<feature type="transmembrane region" description="Helical" evidence="1">
    <location>
        <begin position="43"/>
        <end position="63"/>
    </location>
</feature>
<dbReference type="Proteomes" id="UP000199406">
    <property type="component" value="Unassembled WGS sequence"/>
</dbReference>
<evidence type="ECO:0000256" key="1">
    <source>
        <dbReference type="SAM" id="Phobius"/>
    </source>
</evidence>
<evidence type="ECO:0008006" key="4">
    <source>
        <dbReference type="Google" id="ProtNLM"/>
    </source>
</evidence>
<dbReference type="Pfam" id="PF09997">
    <property type="entry name" value="DUF2238"/>
    <property type="match status" value="1"/>
</dbReference>
<evidence type="ECO:0000313" key="2">
    <source>
        <dbReference type="EMBL" id="SDF82997.1"/>
    </source>
</evidence>
<protein>
    <recommendedName>
        <fullName evidence="4">DUF2238 domain-containing protein</fullName>
    </recommendedName>
</protein>
<keyword evidence="3" id="KW-1185">Reference proteome</keyword>
<dbReference type="STRING" id="1550231.SAMN05660662_3544"/>
<sequence>MQSSSTTFRVVLAADVVVKLATTALLVFAALHPDWPQFAGKAMAARAVAYPLGLLVLPVVWWVVRRRSGRRYPALPDLLVSIPFLVDTAGNALDLYDAVSWFDAACHLVNWALLLGGLAVSLPRWLHPWTRLGLTVGLGSTTALLWEVGEYYAFLRNSPELATAYTDTLGDMVLGTTGSLLAGLLVLRLRPSHVPTRTAVPQWSPLSER</sequence>